<comment type="caution">
    <text evidence="1">The sequence shown here is derived from an EMBL/GenBank/DDBJ whole genome shotgun (WGS) entry which is preliminary data.</text>
</comment>
<dbReference type="AlphaFoldDB" id="A0A1F8DPA5"/>
<evidence type="ECO:0000313" key="2">
    <source>
        <dbReference type="Proteomes" id="UP000177029"/>
    </source>
</evidence>
<accession>A0A1F8DPA5</accession>
<name>A0A1F8DPA5_9BACT</name>
<reference evidence="1 2" key="1">
    <citation type="journal article" date="2016" name="Nat. Commun.">
        <title>Thousands of microbial genomes shed light on interconnected biogeochemical processes in an aquifer system.</title>
        <authorList>
            <person name="Anantharaman K."/>
            <person name="Brown C.T."/>
            <person name="Hug L.A."/>
            <person name="Sharon I."/>
            <person name="Castelle C.J."/>
            <person name="Probst A.J."/>
            <person name="Thomas B.C."/>
            <person name="Singh A."/>
            <person name="Wilkins M.J."/>
            <person name="Karaoz U."/>
            <person name="Brodie E.L."/>
            <person name="Williams K.H."/>
            <person name="Hubbard S.S."/>
            <person name="Banfield J.F."/>
        </authorList>
    </citation>
    <scope>NUCLEOTIDE SEQUENCE [LARGE SCALE GENOMIC DNA]</scope>
</reference>
<evidence type="ECO:0000313" key="1">
    <source>
        <dbReference type="EMBL" id="OGM90450.1"/>
    </source>
</evidence>
<dbReference type="Proteomes" id="UP000177029">
    <property type="component" value="Unassembled WGS sequence"/>
</dbReference>
<gene>
    <name evidence="1" type="ORF">A2755_03010</name>
</gene>
<sequence length="109" mass="12302">MERRERGEGGRVDQREALVASRYHASGAYERVPSHHALGAWESVGIVGKIGSSGVVNTHQYRNKVVFALAFFAPHQRKPVRFGRAARFARVEGEVQKFKSRRFLEGGFF</sequence>
<dbReference type="EMBL" id="MGIP01000023">
    <property type="protein sequence ID" value="OGM90450.1"/>
    <property type="molecule type" value="Genomic_DNA"/>
</dbReference>
<proteinExistence type="predicted"/>
<organism evidence="1 2">
    <name type="scientific">Candidatus Wolfebacteria bacterium RIFCSPHIGHO2_01_FULL_48_22</name>
    <dbReference type="NCBI Taxonomy" id="1802555"/>
    <lineage>
        <taxon>Bacteria</taxon>
        <taxon>Candidatus Wolfeibacteriota</taxon>
    </lineage>
</organism>
<protein>
    <submittedName>
        <fullName evidence="1">Uncharacterized protein</fullName>
    </submittedName>
</protein>